<reference evidence="2 3" key="1">
    <citation type="submission" date="2019-06" db="EMBL/GenBank/DDBJ databases">
        <authorList>
            <person name="Le Quere A."/>
            <person name="Colella S."/>
        </authorList>
    </citation>
    <scope>NUCLEOTIDE SEQUENCE [LARGE SCALE GENOMIC DNA]</scope>
    <source>
        <strain evidence="2">EmedicaeMD41</strain>
    </source>
</reference>
<feature type="region of interest" description="Disordered" evidence="1">
    <location>
        <begin position="110"/>
        <end position="129"/>
    </location>
</feature>
<proteinExistence type="predicted"/>
<name>A0A508WRI3_9HYPH</name>
<evidence type="ECO:0000256" key="1">
    <source>
        <dbReference type="SAM" id="MobiDB-lite"/>
    </source>
</evidence>
<dbReference type="EMBL" id="CABFNB010000010">
    <property type="protein sequence ID" value="VTZ59387.1"/>
    <property type="molecule type" value="Genomic_DNA"/>
</dbReference>
<organism evidence="2 3">
    <name type="scientific">Sinorhizobium medicae</name>
    <dbReference type="NCBI Taxonomy" id="110321"/>
    <lineage>
        <taxon>Bacteria</taxon>
        <taxon>Pseudomonadati</taxon>
        <taxon>Pseudomonadota</taxon>
        <taxon>Alphaproteobacteria</taxon>
        <taxon>Hyphomicrobiales</taxon>
        <taxon>Rhizobiaceae</taxon>
        <taxon>Sinorhizobium/Ensifer group</taxon>
        <taxon>Sinorhizobium</taxon>
    </lineage>
</organism>
<protein>
    <submittedName>
        <fullName evidence="2">Uncharacterized protein</fullName>
    </submittedName>
</protein>
<evidence type="ECO:0000313" key="3">
    <source>
        <dbReference type="Proteomes" id="UP000507954"/>
    </source>
</evidence>
<accession>A0A508WRI3</accession>
<feature type="compositionally biased region" description="Polar residues" evidence="1">
    <location>
        <begin position="58"/>
        <end position="69"/>
    </location>
</feature>
<dbReference type="AlphaFoldDB" id="A0A508WRI3"/>
<gene>
    <name evidence="2" type="ORF">EMEDMD4_1070005</name>
</gene>
<sequence length="129" mass="14353">MYATVSRSWSRGLSRISRALAYFSENFVDATSATGRLSSAMEHTLSPSPPNPSYADRINQSGKGWRSTDSPQLLLRSEIFNDYTQVFHAKRFCAGGSGLGNRQWRSRLCESPAEGHPGSRVLSNECRKH</sequence>
<evidence type="ECO:0000313" key="2">
    <source>
        <dbReference type="EMBL" id="VTZ59387.1"/>
    </source>
</evidence>
<dbReference type="Proteomes" id="UP000507954">
    <property type="component" value="Unassembled WGS sequence"/>
</dbReference>
<feature type="region of interest" description="Disordered" evidence="1">
    <location>
        <begin position="39"/>
        <end position="69"/>
    </location>
</feature>